<feature type="compositionally biased region" description="Basic and acidic residues" evidence="1">
    <location>
        <begin position="789"/>
        <end position="800"/>
    </location>
</feature>
<name>A0AAJ7RMZ0_CEPCN</name>
<dbReference type="KEGG" id="ccin:107270871"/>
<feature type="region of interest" description="Disordered" evidence="1">
    <location>
        <begin position="1597"/>
        <end position="1675"/>
    </location>
</feature>
<feature type="compositionally biased region" description="Polar residues" evidence="1">
    <location>
        <begin position="801"/>
        <end position="814"/>
    </location>
</feature>
<proteinExistence type="predicted"/>
<reference evidence="3" key="1">
    <citation type="submission" date="2025-08" db="UniProtKB">
        <authorList>
            <consortium name="RefSeq"/>
        </authorList>
    </citation>
    <scope>IDENTIFICATION</scope>
</reference>
<accession>A0AAJ7RMZ0</accession>
<dbReference type="Proteomes" id="UP000694920">
    <property type="component" value="Unplaced"/>
</dbReference>
<sequence length="1978" mass="223715">MCHGDGKMRWQIGGNVEPVKTICELNWHECPGAIFNYIWSEIVTDVVECLSSETMLWRILATFVVCTLVAHTVYYKIRWMDETALNRENLNRVGFKVQDLELKVNILTYKMQYGAWPLPRDFNGTEFEENELHKLKLTLSNSKQRNGWIKHLLLRYRLYRKISVPRISRNRQLSTYFNFSPKQNGRSFMPHSNSGSKSVECLTRIIDLEAKYVPSQFYQDTSPGGSNMARTSSSAILSEKLTRHTKVSNVESKNKFLSHRDASKNENVIVRNREIEKTKLTTKKWPRSDGDVNNEAYASNLQTVSHGKSKKPFEKLIRVADECQKFMKDVKTGNKSFRLIDSLSSESKNQNRPISQTGKIIEKEAAGDRHKITNEGEREGGTQIEEDKLHEKSFEDYSNASNFVALLNSHEEIKTSFPSVSKSDVGHDLKNTVDTNKSKLLPPSLSITLKMTSNPKQLSETKTETALEIDEGLKNKIVHSKCEPTNTNAILHGVKDKLENLHKVLRSYDAQDDSKAGHQSKVKTLQLISRVNDVMESKVAVDLLNSEKNENMNKTSSENTNKFSVKDETSSSNEKYDTNETTRSSDSSVHNERRLNIFNMDVTSADENSQKLEKNISNEGWTYEKAKTTKMKNNCDDEKNNENKIIGSDRTINESEMKIRNFYCLTRISNNASSASSRESISGSARNDILVSEKFSGNRSEYENQVDWSSNVEEEINPKRNTTLEDKDEIYSIKMETEEDTTMISQTSSQTEISNSSDLELESKTTVQLLQEALVFKKVLLSQMEMEKSTENLKDEKQMNNEENNNASPTDELSWNKNENYFQLKLLDIISEEQSASSSTEKTAKNSNKNCIKNRLQNDSKILTTYPSNDNRCEKSKDVLATGSCEYFSLTDMQNSSKNLEKSIQNEDSVFSSKIGIKSKVEIKKINDTEKTDGSLKKTTYTINTLPVKNLNNIKKDSQDNNDAILNKNKVTDRAYRTEEKNLLINNVNQLYVQNKQHAQNHNKVSLQSRNKAIEATQEAMRQREEDENLNMVQAPFDCKSWNPTRESSSHEGVKEFISPLPDTKTKSLNNTGGTKNLKCPRSSGHNFSRNSNILSLQRRPGIYSLPDSKTLKIEENLASFDNNERSIDACTLQQCISTKENNLDTKCNIQSYSLNEALDEDAMNIVTLDKRNKNDENSLVTNEAQENNSPLTGRTVVLPMNNMFIDDSEETVERIIEIMPQMDVTQDLISLENTAPDLHSVKDEMGTAMSEGKRYNDCSGLELSINEDCSKRDEERFDNAVPTVNQEQILRNSMSNINSQPSSLYFTDEVSLSEIKLNSVGFPNLDVASARSLKTKKNVEKDNTLDIKNETTALNKSMCIINELHDAEVLHDKPVADDVNNTESINLKNNEITQELDTEVLLNTNTLTENKEGNEHKIHELNMKMTTALTNKSNTDDVTETTDASNKNENGHMCTAEKNSDNEKLVLEPLISIANLNSDTSNSIISTSTQDVGSNSINVTLDRPILSRAINKSDISPVNKSTRCSSASQLSRLPWSTRTTPLSSASSLKSKILEKPLLSKPEVIHSRQKMKCKSMDLKIARNDNQQLSARSHVSLRLDGPPAKHLSSQSGIEIPQRRSRSSVTPRKSQISPRDDNVDDFDNKGNQTSRSRDYTPRMAKKNVEGNVTTPKSKLKTTTKTISKSCIPILKSRLETEKKLEPELRSKSPARGPMTITNSQVGEAPCCTQIEVMSDLLEGDICQSQCLTEKEIEDHNESGDIINVLELQDISEQYAHLKQINIPNDSYVGDSDRSIIYMNIVADHDHDHTAIAVVDPKRFIECIEDSELKVENIDKDKINENYESEKPTSINTDEQVSPILTTALTVIDDNLLNDTREKISSKIVITDETKDSCCIEVEHKEIEVSVKPSVTDISTSISDLPNISREPKNLMEAFKIFEVPKELTKEEYIILLETLNQDPNLVQFRRMQKLCSKLGLGFRE</sequence>
<feature type="region of interest" description="Disordered" evidence="1">
    <location>
        <begin position="789"/>
        <end position="814"/>
    </location>
</feature>
<feature type="region of interest" description="Disordered" evidence="1">
    <location>
        <begin position="545"/>
        <end position="593"/>
    </location>
</feature>
<feature type="compositionally biased region" description="Basic and acidic residues" evidence="1">
    <location>
        <begin position="564"/>
        <end position="580"/>
    </location>
</feature>
<feature type="region of interest" description="Disordered" evidence="1">
    <location>
        <begin position="1434"/>
        <end position="1456"/>
    </location>
</feature>
<feature type="compositionally biased region" description="Polar residues" evidence="1">
    <location>
        <begin position="552"/>
        <end position="563"/>
    </location>
</feature>
<dbReference type="GeneID" id="107270871"/>
<feature type="compositionally biased region" description="Polar residues" evidence="1">
    <location>
        <begin position="1621"/>
        <end position="1631"/>
    </location>
</feature>
<evidence type="ECO:0000313" key="2">
    <source>
        <dbReference type="Proteomes" id="UP000694920"/>
    </source>
</evidence>
<evidence type="ECO:0000313" key="3">
    <source>
        <dbReference type="RefSeq" id="XP_024943928.1"/>
    </source>
</evidence>
<feature type="region of interest" description="Disordered" evidence="1">
    <location>
        <begin position="1038"/>
        <end position="1090"/>
    </location>
</feature>
<dbReference type="RefSeq" id="XP_024943928.1">
    <property type="nucleotide sequence ID" value="XM_025088160.1"/>
</dbReference>
<gene>
    <name evidence="3" type="primary">LOC107270871</name>
</gene>
<evidence type="ECO:0000256" key="1">
    <source>
        <dbReference type="SAM" id="MobiDB-lite"/>
    </source>
</evidence>
<keyword evidence="2" id="KW-1185">Reference proteome</keyword>
<organism evidence="2 3">
    <name type="scientific">Cephus cinctus</name>
    <name type="common">Wheat stem sawfly</name>
    <dbReference type="NCBI Taxonomy" id="211228"/>
    <lineage>
        <taxon>Eukaryota</taxon>
        <taxon>Metazoa</taxon>
        <taxon>Ecdysozoa</taxon>
        <taxon>Arthropoda</taxon>
        <taxon>Hexapoda</taxon>
        <taxon>Insecta</taxon>
        <taxon>Pterygota</taxon>
        <taxon>Neoptera</taxon>
        <taxon>Endopterygota</taxon>
        <taxon>Hymenoptera</taxon>
        <taxon>Cephoidea</taxon>
        <taxon>Cephidae</taxon>
        <taxon>Cephus</taxon>
    </lineage>
</organism>
<protein>
    <submittedName>
        <fullName evidence="3">Protein PF14_0175 isoform X1</fullName>
    </submittedName>
</protein>